<dbReference type="Pfam" id="PF00717">
    <property type="entry name" value="Peptidase_S24"/>
    <property type="match status" value="1"/>
</dbReference>
<dbReference type="Gene3D" id="2.10.109.10">
    <property type="entry name" value="Umud Fragment, subunit A"/>
    <property type="match status" value="1"/>
</dbReference>
<evidence type="ECO:0000256" key="3">
    <source>
        <dbReference type="ARBA" id="ARBA00023163"/>
    </source>
</evidence>
<keyword evidence="1" id="KW-0805">Transcription regulation</keyword>
<keyword evidence="6" id="KW-1185">Reference proteome</keyword>
<dbReference type="SMART" id="SM00530">
    <property type="entry name" value="HTH_XRE"/>
    <property type="match status" value="1"/>
</dbReference>
<name>A0ABV4K1A9_9BACT</name>
<comment type="caution">
    <text evidence="5">The sequence shown here is derived from an EMBL/GenBank/DDBJ whole genome shotgun (WGS) entry which is preliminary data.</text>
</comment>
<dbReference type="InterPro" id="IPR015927">
    <property type="entry name" value="Peptidase_S24_S26A/B/C"/>
</dbReference>
<evidence type="ECO:0000313" key="5">
    <source>
        <dbReference type="EMBL" id="MEZ7196742.1"/>
    </source>
</evidence>
<dbReference type="InterPro" id="IPR010982">
    <property type="entry name" value="Lambda_DNA-bd_dom_sf"/>
</dbReference>
<accession>A0ABV4K1A9</accession>
<organism evidence="5 6">
    <name type="scientific">Pseudodesulfovibrio karagichevae</name>
    <dbReference type="NCBI Taxonomy" id="3239305"/>
    <lineage>
        <taxon>Bacteria</taxon>
        <taxon>Pseudomonadati</taxon>
        <taxon>Thermodesulfobacteriota</taxon>
        <taxon>Desulfovibrionia</taxon>
        <taxon>Desulfovibrionales</taxon>
        <taxon>Desulfovibrionaceae</taxon>
    </lineage>
</organism>
<dbReference type="Pfam" id="PF01381">
    <property type="entry name" value="HTH_3"/>
    <property type="match status" value="1"/>
</dbReference>
<dbReference type="PANTHER" id="PTHR40661">
    <property type="match status" value="1"/>
</dbReference>
<dbReference type="EMBL" id="JBGLYH010000018">
    <property type="protein sequence ID" value="MEZ7196742.1"/>
    <property type="molecule type" value="Genomic_DNA"/>
</dbReference>
<dbReference type="CDD" id="cd06529">
    <property type="entry name" value="S24_LexA-like"/>
    <property type="match status" value="1"/>
</dbReference>
<dbReference type="RefSeq" id="WP_371386264.1">
    <property type="nucleotide sequence ID" value="NZ_JBGLYH010000018.1"/>
</dbReference>
<reference evidence="5 6" key="1">
    <citation type="submission" date="2024-08" db="EMBL/GenBank/DDBJ databases">
        <title>Sulfate-reducing bacteria isolated from formation water of the oil field in Kazakhstan and description of Pseudodesulfovibrio sp.</title>
        <authorList>
            <person name="Bidzhieva S.K."/>
            <person name="Tourova T.P."/>
            <person name="Grouzdev D.S."/>
            <person name="Beletsky A.V."/>
            <person name="Sokolova D.S."/>
            <person name="Samigullina S.R."/>
            <person name="Poltaraus A.B."/>
            <person name="Avtukh A.N."/>
            <person name="Tereshina V.M."/>
            <person name="Zhaparov N.S."/>
            <person name="Mardanov A.V."/>
            <person name="Nazina T.N."/>
        </authorList>
    </citation>
    <scope>NUCLEOTIDE SEQUENCE [LARGE SCALE GENOMIC DNA]</scope>
    <source>
        <strain evidence="5 6">9FUS</strain>
    </source>
</reference>
<proteinExistence type="predicted"/>
<sequence length="220" mass="24272">MNIGQRIKDLRGKMSQKEYASKFGIALNTLRNYESGDRTPNVEFLCALAESTGASIQWLVTGVETLKPGETGRDTRVCMNGTELVMVPLVQARLAAGSGSFEASGEVNGRYAFRNEFLSRRGNPAQMVLMRVAGDSMEPKIENDDTVLIDQSQKEPRPGQVYAVGVEDMVYLKMIDTLPGKMLLKSYNPAYPPIEVNTNGDLEQGVRIIGHVVWVGREMP</sequence>
<dbReference type="InterPro" id="IPR039418">
    <property type="entry name" value="LexA-like"/>
</dbReference>
<dbReference type="SUPFAM" id="SSF47413">
    <property type="entry name" value="lambda repressor-like DNA-binding domains"/>
    <property type="match status" value="1"/>
</dbReference>
<dbReference type="SUPFAM" id="SSF51306">
    <property type="entry name" value="LexA/Signal peptidase"/>
    <property type="match status" value="1"/>
</dbReference>
<feature type="domain" description="HTH cro/C1-type" evidence="4">
    <location>
        <begin position="13"/>
        <end position="59"/>
    </location>
</feature>
<protein>
    <submittedName>
        <fullName evidence="5">XRE family transcriptional regulator</fullName>
    </submittedName>
</protein>
<evidence type="ECO:0000256" key="2">
    <source>
        <dbReference type="ARBA" id="ARBA00023125"/>
    </source>
</evidence>
<evidence type="ECO:0000259" key="4">
    <source>
        <dbReference type="PROSITE" id="PS50943"/>
    </source>
</evidence>
<dbReference type="PANTHER" id="PTHR40661:SF3">
    <property type="entry name" value="FELS-1 PROPHAGE TRANSCRIPTIONAL REGULATOR"/>
    <property type="match status" value="1"/>
</dbReference>
<gene>
    <name evidence="5" type="ORF">AB6M95_08285</name>
</gene>
<evidence type="ECO:0000313" key="6">
    <source>
        <dbReference type="Proteomes" id="UP001568698"/>
    </source>
</evidence>
<evidence type="ECO:0000256" key="1">
    <source>
        <dbReference type="ARBA" id="ARBA00023015"/>
    </source>
</evidence>
<dbReference type="CDD" id="cd00093">
    <property type="entry name" value="HTH_XRE"/>
    <property type="match status" value="1"/>
</dbReference>
<dbReference type="InterPro" id="IPR036286">
    <property type="entry name" value="LexA/Signal_pep-like_sf"/>
</dbReference>
<dbReference type="PROSITE" id="PS50943">
    <property type="entry name" value="HTH_CROC1"/>
    <property type="match status" value="1"/>
</dbReference>
<keyword evidence="3" id="KW-0804">Transcription</keyword>
<dbReference type="Gene3D" id="1.10.260.40">
    <property type="entry name" value="lambda repressor-like DNA-binding domains"/>
    <property type="match status" value="1"/>
</dbReference>
<dbReference type="Proteomes" id="UP001568698">
    <property type="component" value="Unassembled WGS sequence"/>
</dbReference>
<keyword evidence="2" id="KW-0238">DNA-binding</keyword>
<dbReference type="InterPro" id="IPR001387">
    <property type="entry name" value="Cro/C1-type_HTH"/>
</dbReference>